<dbReference type="GO" id="GO:0004175">
    <property type="term" value="F:endopeptidase activity"/>
    <property type="evidence" value="ECO:0007669"/>
    <property type="project" value="TreeGrafter"/>
</dbReference>
<dbReference type="Gene3D" id="3.30.750.44">
    <property type="match status" value="1"/>
</dbReference>
<dbReference type="GO" id="GO:0006508">
    <property type="term" value="P:proteolysis"/>
    <property type="evidence" value="ECO:0007669"/>
    <property type="project" value="UniProtKB-KW"/>
</dbReference>
<dbReference type="PANTHER" id="PTHR32060:SF22">
    <property type="entry name" value="CARBOXYL-TERMINAL-PROCESSING PEPTIDASE 3, CHLOROPLASTIC"/>
    <property type="match status" value="1"/>
</dbReference>
<dbReference type="InterPro" id="IPR001478">
    <property type="entry name" value="PDZ"/>
</dbReference>
<keyword evidence="2" id="KW-0645">Protease</keyword>
<dbReference type="FunFam" id="2.30.42.10:FF:000063">
    <property type="entry name" value="Peptidase, S41 family"/>
    <property type="match status" value="1"/>
</dbReference>
<dbReference type="SMART" id="SM00245">
    <property type="entry name" value="TSPc"/>
    <property type="match status" value="1"/>
</dbReference>
<dbReference type="CDD" id="cd07560">
    <property type="entry name" value="Peptidase_S41_CPP"/>
    <property type="match status" value="1"/>
</dbReference>
<sequence>MFLVGIIILCGTALFAVSKADIFKQVAVSQKLINDVYKYIVTNYADEIDVEKFTRKSIRNILNDLDPFTVFMEPEEGEGIDLLTKGKYGGVGMEIGKRDGKITVVAPMADSPTMRAGIISGDIIVKIDTVVAKDMNLNDVAKLIRGEKGTEVTLSIQRAGVDNVIKFTMIRENIKVKDVAYSGMLNDRIGYILLTRFSKNAAPGMKKAIDQLKEQKAEAIILDLRNNPGGLLQSSIEILDMFLPKGEKLLSTKGRTKGSNRTFFAKKDPVIPSDIKVAILINEGSASASEIVSGAIQDLDRGVIIGRRSFGKGLVQSVYQLDEKRRLKMTTAKYYIPSGRLIQNSGYIDENIIIDVSEQDTLFATVKGRKVKGGGGIMPDYEVEVHKYGPLTQVCWRQGIFFTYVQKRKQNYSSFDEVLATDGLLEDFYVYLKEQDLDISIDGESHYNDFKAKLSSIDSTNTELNSAFEIIDGFFVKKEASLFDKESEDIRKWLLAEFANHYNGKEGRIQFTLQSDEHVEKAISILDDQVAYRNVLKLENE</sequence>
<evidence type="ECO:0000313" key="7">
    <source>
        <dbReference type="EMBL" id="SUZ96361.1"/>
    </source>
</evidence>
<keyword evidence="3" id="KW-0378">Hydrolase</keyword>
<dbReference type="Pfam" id="PF03572">
    <property type="entry name" value="Peptidase_S41"/>
    <property type="match status" value="1"/>
</dbReference>
<gene>
    <name evidence="7" type="ORF">METZ01_LOCUS49215</name>
</gene>
<dbReference type="Gene3D" id="3.90.226.10">
    <property type="entry name" value="2-enoyl-CoA Hydratase, Chain A, domain 1"/>
    <property type="match status" value="1"/>
</dbReference>
<evidence type="ECO:0000256" key="4">
    <source>
        <dbReference type="ARBA" id="ARBA00022825"/>
    </source>
</evidence>
<evidence type="ECO:0000256" key="2">
    <source>
        <dbReference type="ARBA" id="ARBA00022670"/>
    </source>
</evidence>
<feature type="domain" description="Tail specific protease" evidence="6">
    <location>
        <begin position="162"/>
        <end position="355"/>
    </location>
</feature>
<evidence type="ECO:0000259" key="5">
    <source>
        <dbReference type="SMART" id="SM00228"/>
    </source>
</evidence>
<evidence type="ECO:0000256" key="1">
    <source>
        <dbReference type="ARBA" id="ARBA00009179"/>
    </source>
</evidence>
<dbReference type="Pfam" id="PF17820">
    <property type="entry name" value="PDZ_6"/>
    <property type="match status" value="1"/>
</dbReference>
<proteinExistence type="inferred from homology"/>
<dbReference type="GO" id="GO:0008236">
    <property type="term" value="F:serine-type peptidase activity"/>
    <property type="evidence" value="ECO:0007669"/>
    <property type="project" value="UniProtKB-KW"/>
</dbReference>
<evidence type="ECO:0000256" key="3">
    <source>
        <dbReference type="ARBA" id="ARBA00022801"/>
    </source>
</evidence>
<evidence type="ECO:0000259" key="6">
    <source>
        <dbReference type="SMART" id="SM00245"/>
    </source>
</evidence>
<dbReference type="Gene3D" id="2.30.42.10">
    <property type="match status" value="1"/>
</dbReference>
<dbReference type="AlphaFoldDB" id="A0A381RZ15"/>
<reference evidence="7" key="1">
    <citation type="submission" date="2018-05" db="EMBL/GenBank/DDBJ databases">
        <authorList>
            <person name="Lanie J.A."/>
            <person name="Ng W.-L."/>
            <person name="Kazmierczak K.M."/>
            <person name="Andrzejewski T.M."/>
            <person name="Davidsen T.M."/>
            <person name="Wayne K.J."/>
            <person name="Tettelin H."/>
            <person name="Glass J.I."/>
            <person name="Rusch D."/>
            <person name="Podicherti R."/>
            <person name="Tsui H.-C.T."/>
            <person name="Winkler M.E."/>
        </authorList>
    </citation>
    <scope>NUCLEOTIDE SEQUENCE</scope>
</reference>
<dbReference type="CDD" id="cd06782">
    <property type="entry name" value="cpPDZ_CPP-like"/>
    <property type="match status" value="1"/>
</dbReference>
<dbReference type="PANTHER" id="PTHR32060">
    <property type="entry name" value="TAIL-SPECIFIC PROTEASE"/>
    <property type="match status" value="1"/>
</dbReference>
<dbReference type="InterPro" id="IPR029045">
    <property type="entry name" value="ClpP/crotonase-like_dom_sf"/>
</dbReference>
<protein>
    <recommendedName>
        <fullName evidence="8">PDZ domain-containing protein</fullName>
    </recommendedName>
</protein>
<dbReference type="EMBL" id="UINC01002408">
    <property type="protein sequence ID" value="SUZ96361.1"/>
    <property type="molecule type" value="Genomic_DNA"/>
</dbReference>
<dbReference type="SUPFAM" id="SSF50156">
    <property type="entry name" value="PDZ domain-like"/>
    <property type="match status" value="1"/>
</dbReference>
<evidence type="ECO:0008006" key="8">
    <source>
        <dbReference type="Google" id="ProtNLM"/>
    </source>
</evidence>
<keyword evidence="4" id="KW-0720">Serine protease</keyword>
<dbReference type="NCBIfam" id="TIGR00225">
    <property type="entry name" value="prc"/>
    <property type="match status" value="1"/>
</dbReference>
<accession>A0A381RZ15</accession>
<dbReference type="SUPFAM" id="SSF52096">
    <property type="entry name" value="ClpP/crotonase"/>
    <property type="match status" value="1"/>
</dbReference>
<organism evidence="7">
    <name type="scientific">marine metagenome</name>
    <dbReference type="NCBI Taxonomy" id="408172"/>
    <lineage>
        <taxon>unclassified sequences</taxon>
        <taxon>metagenomes</taxon>
        <taxon>ecological metagenomes</taxon>
    </lineage>
</organism>
<dbReference type="InterPro" id="IPR005151">
    <property type="entry name" value="Tail-specific_protease"/>
</dbReference>
<dbReference type="InterPro" id="IPR041489">
    <property type="entry name" value="PDZ_6"/>
</dbReference>
<dbReference type="SMART" id="SM00228">
    <property type="entry name" value="PDZ"/>
    <property type="match status" value="1"/>
</dbReference>
<name>A0A381RZ15_9ZZZZ</name>
<feature type="domain" description="PDZ" evidence="5">
    <location>
        <begin position="89"/>
        <end position="160"/>
    </location>
</feature>
<comment type="similarity">
    <text evidence="1">Belongs to the peptidase S41A family.</text>
</comment>
<dbReference type="InterPro" id="IPR004447">
    <property type="entry name" value="Peptidase_S41A"/>
</dbReference>
<dbReference type="InterPro" id="IPR036034">
    <property type="entry name" value="PDZ_sf"/>
</dbReference>